<evidence type="ECO:0000256" key="1">
    <source>
        <dbReference type="ARBA" id="ARBA00022670"/>
    </source>
</evidence>
<protein>
    <recommendedName>
        <fullName evidence="4">Germination protease</fullName>
        <ecNumber evidence="4">3.4.24.78</ecNumber>
    </recommendedName>
    <alternativeName>
        <fullName evidence="4">GPR endopeptidase</fullName>
    </alternativeName>
    <alternativeName>
        <fullName evidence="4">Germination proteinase</fullName>
    </alternativeName>
    <alternativeName>
        <fullName evidence="4">Spore protease</fullName>
    </alternativeName>
</protein>
<dbReference type="NCBIfam" id="TIGR01441">
    <property type="entry name" value="GPR"/>
    <property type="match status" value="1"/>
</dbReference>
<feature type="chain" id="PRO_5039774253" description="Germination protease" evidence="4">
    <location>
        <begin position="8"/>
        <end position="304"/>
    </location>
</feature>
<gene>
    <name evidence="4" type="primary">gpr</name>
    <name evidence="6" type="ORF">IAA52_03225</name>
</gene>
<name>A0A9D0ZKZ8_9FIRM</name>
<dbReference type="GO" id="GO:0006508">
    <property type="term" value="P:proteolysis"/>
    <property type="evidence" value="ECO:0007669"/>
    <property type="project" value="UniProtKB-UniRule"/>
</dbReference>
<proteinExistence type="inferred from homology"/>
<reference evidence="6" key="1">
    <citation type="submission" date="2020-10" db="EMBL/GenBank/DDBJ databases">
        <authorList>
            <person name="Gilroy R."/>
        </authorList>
    </citation>
    <scope>NUCLEOTIDE SEQUENCE</scope>
    <source>
        <strain evidence="6">ChiSjej6B24-2974</strain>
    </source>
</reference>
<dbReference type="EC" id="3.4.24.78" evidence="4"/>
<dbReference type="EMBL" id="DVFZ01000033">
    <property type="protein sequence ID" value="HIQ82097.1"/>
    <property type="molecule type" value="Genomic_DNA"/>
</dbReference>
<dbReference type="Gene3D" id="3.40.50.1450">
    <property type="entry name" value="HybD-like"/>
    <property type="match status" value="1"/>
</dbReference>
<comment type="PTM">
    <text evidence="4">Autoproteolytically processed. The inactive tetrameric zymogen termed p46 autoprocesses to a smaller form termed p41, which is active only during spore germination.</text>
</comment>
<keyword evidence="3 4" id="KW-0865">Zymogen</keyword>
<comment type="catalytic activity">
    <reaction evidence="4">
        <text>Endopeptidase action with P4 Glu or Asp, P1 preferably Glu &gt; Asp, P1' hydrophobic and P2' Ala.</text>
        <dbReference type="EC" id="3.4.24.78"/>
    </reaction>
</comment>
<comment type="subunit">
    <text evidence="4">Homotetramer.</text>
</comment>
<dbReference type="InterPro" id="IPR005080">
    <property type="entry name" value="Peptidase_A25"/>
</dbReference>
<keyword evidence="2 4" id="KW-0378">Hydrolase</keyword>
<organism evidence="6 7">
    <name type="scientific">Candidatus Pullichristensenella stercorigallinarum</name>
    <dbReference type="NCBI Taxonomy" id="2840909"/>
    <lineage>
        <taxon>Bacteria</taxon>
        <taxon>Bacillati</taxon>
        <taxon>Bacillota</taxon>
        <taxon>Clostridia</taxon>
        <taxon>Candidatus Pullichristensenella</taxon>
    </lineage>
</organism>
<dbReference type="Proteomes" id="UP000824260">
    <property type="component" value="Unassembled WGS sequence"/>
</dbReference>
<dbReference type="HAMAP" id="MF_00626">
    <property type="entry name" value="Germination_prot"/>
    <property type="match status" value="1"/>
</dbReference>
<accession>A0A9D0ZKZ8</accession>
<evidence type="ECO:0000256" key="5">
    <source>
        <dbReference type="SAM" id="MobiDB-lite"/>
    </source>
</evidence>
<sequence length="304" mass="32487">MRQIRTDLAMESFQSSGGEGMPGVRVSHWETMGVNMTEVVVEQESAARALGKAVGTYMTLECQAVRQRDLDARLAMANLLGEEIARMFHREGDAPVLVVGLGNRRITPDSLGPQTIDRTLVTRHMFQELPEYADPRMRSVCALAPGVLGITGIETMEMVEALCASLHPQAIICVDSLSARSASRIGAAVQLTDAGIQPGSGVGNHRKSLTRETLGVPVIAVGMPTVIYAATLARDAMESLSANVSGEALDSVEQEMLKGDAGEMIVTPREIDDLICDAAGIIASAINRALQPDLSEEEIMALMD</sequence>
<feature type="propeptide" id="PRO_5039774252" evidence="4">
    <location>
        <begin position="1"/>
        <end position="7"/>
    </location>
</feature>
<dbReference type="InterPro" id="IPR023430">
    <property type="entry name" value="Pept_HybD-like_dom_sf"/>
</dbReference>
<dbReference type="GO" id="GO:0009847">
    <property type="term" value="P:spore germination"/>
    <property type="evidence" value="ECO:0007669"/>
    <property type="project" value="UniProtKB-UniRule"/>
</dbReference>
<reference evidence="6" key="2">
    <citation type="journal article" date="2021" name="PeerJ">
        <title>Extensive microbial diversity within the chicken gut microbiome revealed by metagenomics and culture.</title>
        <authorList>
            <person name="Gilroy R."/>
            <person name="Ravi A."/>
            <person name="Getino M."/>
            <person name="Pursley I."/>
            <person name="Horton D.L."/>
            <person name="Alikhan N.F."/>
            <person name="Baker D."/>
            <person name="Gharbi K."/>
            <person name="Hall N."/>
            <person name="Watson M."/>
            <person name="Adriaenssens E.M."/>
            <person name="Foster-Nyarko E."/>
            <person name="Jarju S."/>
            <person name="Secka A."/>
            <person name="Antonio M."/>
            <person name="Oren A."/>
            <person name="Chaudhuri R.R."/>
            <person name="La Ragione R."/>
            <person name="Hildebrand F."/>
            <person name="Pallen M.J."/>
        </authorList>
    </citation>
    <scope>NUCLEOTIDE SEQUENCE</scope>
    <source>
        <strain evidence="6">ChiSjej6B24-2974</strain>
    </source>
</reference>
<evidence type="ECO:0000313" key="7">
    <source>
        <dbReference type="Proteomes" id="UP000824260"/>
    </source>
</evidence>
<feature type="region of interest" description="Disordered" evidence="5">
    <location>
        <begin position="1"/>
        <end position="21"/>
    </location>
</feature>
<dbReference type="AlphaFoldDB" id="A0A9D0ZKZ8"/>
<keyword evidence="1 4" id="KW-0645">Protease</keyword>
<dbReference type="GO" id="GO:0004222">
    <property type="term" value="F:metalloendopeptidase activity"/>
    <property type="evidence" value="ECO:0007669"/>
    <property type="project" value="UniProtKB-UniRule"/>
</dbReference>
<comment type="caution">
    <text evidence="6">The sequence shown here is derived from an EMBL/GenBank/DDBJ whole genome shotgun (WGS) entry which is preliminary data.</text>
</comment>
<evidence type="ECO:0000256" key="2">
    <source>
        <dbReference type="ARBA" id="ARBA00022801"/>
    </source>
</evidence>
<dbReference type="SUPFAM" id="SSF53163">
    <property type="entry name" value="HybD-like"/>
    <property type="match status" value="1"/>
</dbReference>
<evidence type="ECO:0000256" key="3">
    <source>
        <dbReference type="ARBA" id="ARBA00023145"/>
    </source>
</evidence>
<comment type="function">
    <text evidence="4">Initiates the rapid degradation of small, acid-soluble proteins during spore germination.</text>
</comment>
<evidence type="ECO:0000256" key="4">
    <source>
        <dbReference type="HAMAP-Rule" id="MF_00626"/>
    </source>
</evidence>
<dbReference type="Pfam" id="PF03418">
    <property type="entry name" value="Peptidase_A25"/>
    <property type="match status" value="1"/>
</dbReference>
<dbReference type="PIRSF" id="PIRSF019549">
    <property type="entry name" value="Peptidase_A25"/>
    <property type="match status" value="1"/>
</dbReference>
<evidence type="ECO:0000313" key="6">
    <source>
        <dbReference type="EMBL" id="HIQ82097.1"/>
    </source>
</evidence>
<comment type="similarity">
    <text evidence="4">Belongs to the peptidase A25 family.</text>
</comment>